<name>A0A381RRZ8_9ZZZZ</name>
<feature type="coiled-coil region" evidence="4">
    <location>
        <begin position="38"/>
        <end position="65"/>
    </location>
</feature>
<evidence type="ECO:0000256" key="2">
    <source>
        <dbReference type="ARBA" id="ARBA00022722"/>
    </source>
</evidence>
<evidence type="ECO:0000256" key="1">
    <source>
        <dbReference type="ARBA" id="ARBA00022490"/>
    </source>
</evidence>
<dbReference type="Gene3D" id="1.10.287.1040">
    <property type="entry name" value="Exonuclease VII, small subunit"/>
    <property type="match status" value="1"/>
</dbReference>
<dbReference type="PIRSF" id="PIRSF006488">
    <property type="entry name" value="Exonuc_VII_S"/>
    <property type="match status" value="1"/>
</dbReference>
<dbReference type="PANTHER" id="PTHR34137">
    <property type="entry name" value="EXODEOXYRIBONUCLEASE 7 SMALL SUBUNIT"/>
    <property type="match status" value="1"/>
</dbReference>
<dbReference type="GO" id="GO:0009318">
    <property type="term" value="C:exodeoxyribonuclease VII complex"/>
    <property type="evidence" value="ECO:0007669"/>
    <property type="project" value="InterPro"/>
</dbReference>
<dbReference type="AlphaFoldDB" id="A0A381RRZ8"/>
<keyword evidence="1" id="KW-0963">Cytoplasm</keyword>
<dbReference type="NCBIfam" id="TIGR01280">
    <property type="entry name" value="xseB"/>
    <property type="match status" value="1"/>
</dbReference>
<keyword evidence="3" id="KW-0378">Hydrolase</keyword>
<dbReference type="EMBL" id="UINC01002181">
    <property type="protein sequence ID" value="SUZ93839.1"/>
    <property type="molecule type" value="Genomic_DNA"/>
</dbReference>
<dbReference type="GO" id="GO:0005829">
    <property type="term" value="C:cytosol"/>
    <property type="evidence" value="ECO:0007669"/>
    <property type="project" value="TreeGrafter"/>
</dbReference>
<dbReference type="InterPro" id="IPR037004">
    <property type="entry name" value="Exonuc_VII_ssu_sf"/>
</dbReference>
<reference evidence="5" key="1">
    <citation type="submission" date="2018-05" db="EMBL/GenBank/DDBJ databases">
        <authorList>
            <person name="Lanie J.A."/>
            <person name="Ng W.-L."/>
            <person name="Kazmierczak K.M."/>
            <person name="Andrzejewski T.M."/>
            <person name="Davidsen T.M."/>
            <person name="Wayne K.J."/>
            <person name="Tettelin H."/>
            <person name="Glass J.I."/>
            <person name="Rusch D."/>
            <person name="Podicherti R."/>
            <person name="Tsui H.-C.T."/>
            <person name="Winkler M.E."/>
        </authorList>
    </citation>
    <scope>NUCLEOTIDE SEQUENCE</scope>
</reference>
<keyword evidence="2" id="KW-0540">Nuclease</keyword>
<organism evidence="5">
    <name type="scientific">marine metagenome</name>
    <dbReference type="NCBI Taxonomy" id="408172"/>
    <lineage>
        <taxon>unclassified sequences</taxon>
        <taxon>metagenomes</taxon>
        <taxon>ecological metagenomes</taxon>
    </lineage>
</organism>
<evidence type="ECO:0000313" key="5">
    <source>
        <dbReference type="EMBL" id="SUZ93839.1"/>
    </source>
</evidence>
<dbReference type="NCBIfam" id="NF002140">
    <property type="entry name" value="PRK00977.1-4"/>
    <property type="match status" value="1"/>
</dbReference>
<dbReference type="Pfam" id="PF02609">
    <property type="entry name" value="Exonuc_VII_S"/>
    <property type="match status" value="1"/>
</dbReference>
<dbReference type="GO" id="GO:0006308">
    <property type="term" value="P:DNA catabolic process"/>
    <property type="evidence" value="ECO:0007669"/>
    <property type="project" value="InterPro"/>
</dbReference>
<evidence type="ECO:0000256" key="4">
    <source>
        <dbReference type="SAM" id="Coils"/>
    </source>
</evidence>
<dbReference type="SUPFAM" id="SSF116842">
    <property type="entry name" value="XseB-like"/>
    <property type="match status" value="1"/>
</dbReference>
<dbReference type="InterPro" id="IPR003761">
    <property type="entry name" value="Exonuc_VII_S"/>
</dbReference>
<dbReference type="HAMAP" id="MF_00337">
    <property type="entry name" value="Exonuc_7_S"/>
    <property type="match status" value="1"/>
</dbReference>
<protein>
    <submittedName>
        <fullName evidence="5">Uncharacterized protein</fullName>
    </submittedName>
</protein>
<sequence>MPKKVKKPSFEETLQRLETIVEKMESGEATLEKSLDWFEEGMELIKSCQDELEQAEQKVQELVEKSGGEFDLREKE</sequence>
<accession>A0A381RRZ8</accession>
<gene>
    <name evidence="5" type="ORF">METZ01_LOCUS46693</name>
</gene>
<dbReference type="PANTHER" id="PTHR34137:SF1">
    <property type="entry name" value="EXODEOXYRIBONUCLEASE 7 SMALL SUBUNIT"/>
    <property type="match status" value="1"/>
</dbReference>
<keyword evidence="4" id="KW-0175">Coiled coil</keyword>
<evidence type="ECO:0000256" key="3">
    <source>
        <dbReference type="ARBA" id="ARBA00022801"/>
    </source>
</evidence>
<proteinExistence type="inferred from homology"/>
<dbReference type="GO" id="GO:0008855">
    <property type="term" value="F:exodeoxyribonuclease VII activity"/>
    <property type="evidence" value="ECO:0007669"/>
    <property type="project" value="InterPro"/>
</dbReference>